<evidence type="ECO:0000313" key="1">
    <source>
        <dbReference type="EMBL" id="QDV68576.1"/>
    </source>
</evidence>
<dbReference type="EMBL" id="CP036348">
    <property type="protein sequence ID" value="QDV68576.1"/>
    <property type="molecule type" value="Genomic_DNA"/>
</dbReference>
<dbReference type="PANTHER" id="PTHR21015">
    <property type="entry name" value="UDP-N-ACETYLGLUCOSAMINE--N-ACETYLMURAMYL-(PENTAPEPTIDE) PYROPHOSPHORYL-UNDECAPRENOL N-ACETYLGLUCOSAMINE TRANSFERASE 1"/>
    <property type="match status" value="1"/>
</dbReference>
<dbReference type="KEGG" id="rcf:Poly24_22860"/>
<proteinExistence type="predicted"/>
<dbReference type="SUPFAM" id="SSF53756">
    <property type="entry name" value="UDP-Glycosyltransferase/glycogen phosphorylase"/>
    <property type="match status" value="1"/>
</dbReference>
<dbReference type="GO" id="GO:0016757">
    <property type="term" value="F:glycosyltransferase activity"/>
    <property type="evidence" value="ECO:0007669"/>
    <property type="project" value="TreeGrafter"/>
</dbReference>
<dbReference type="OrthoDB" id="9809594at2"/>
<dbReference type="AlphaFoldDB" id="A0A518JSQ7"/>
<dbReference type="PANTHER" id="PTHR21015:SF22">
    <property type="entry name" value="GLYCOSYLTRANSFERASE"/>
    <property type="match status" value="1"/>
</dbReference>
<keyword evidence="2" id="KW-1185">Reference proteome</keyword>
<gene>
    <name evidence="1" type="ORF">Poly24_22860</name>
</gene>
<name>A0A518JSQ7_9BACT</name>
<dbReference type="Proteomes" id="UP000315082">
    <property type="component" value="Chromosome"/>
</dbReference>
<keyword evidence="1" id="KW-0808">Transferase</keyword>
<accession>A0A518JSQ7</accession>
<dbReference type="Gene3D" id="3.40.50.2000">
    <property type="entry name" value="Glycogen Phosphorylase B"/>
    <property type="match status" value="1"/>
</dbReference>
<reference evidence="1 2" key="1">
    <citation type="submission" date="2019-02" db="EMBL/GenBank/DDBJ databases">
        <title>Deep-cultivation of Planctomycetes and their phenomic and genomic characterization uncovers novel biology.</title>
        <authorList>
            <person name="Wiegand S."/>
            <person name="Jogler M."/>
            <person name="Boedeker C."/>
            <person name="Pinto D."/>
            <person name="Vollmers J."/>
            <person name="Rivas-Marin E."/>
            <person name="Kohn T."/>
            <person name="Peeters S.H."/>
            <person name="Heuer A."/>
            <person name="Rast P."/>
            <person name="Oberbeckmann S."/>
            <person name="Bunk B."/>
            <person name="Jeske O."/>
            <person name="Meyerdierks A."/>
            <person name="Storesund J.E."/>
            <person name="Kallscheuer N."/>
            <person name="Luecker S."/>
            <person name="Lage O.M."/>
            <person name="Pohl T."/>
            <person name="Merkel B.J."/>
            <person name="Hornburger P."/>
            <person name="Mueller R.-W."/>
            <person name="Bruemmer F."/>
            <person name="Labrenz M."/>
            <person name="Spormann A.M."/>
            <person name="Op den Camp H."/>
            <person name="Overmann J."/>
            <person name="Amann R."/>
            <person name="Jetten M.S.M."/>
            <person name="Mascher T."/>
            <person name="Medema M.H."/>
            <person name="Devos D.P."/>
            <person name="Kaster A.-K."/>
            <person name="Ovreas L."/>
            <person name="Rohde M."/>
            <person name="Galperin M.Y."/>
            <person name="Jogler C."/>
        </authorList>
    </citation>
    <scope>NUCLEOTIDE SEQUENCE [LARGE SCALE GENOMIC DNA]</scope>
    <source>
        <strain evidence="1 2">Poly24</strain>
    </source>
</reference>
<organism evidence="1 2">
    <name type="scientific">Rosistilla carotiformis</name>
    <dbReference type="NCBI Taxonomy" id="2528017"/>
    <lineage>
        <taxon>Bacteria</taxon>
        <taxon>Pseudomonadati</taxon>
        <taxon>Planctomycetota</taxon>
        <taxon>Planctomycetia</taxon>
        <taxon>Pirellulales</taxon>
        <taxon>Pirellulaceae</taxon>
        <taxon>Rosistilla</taxon>
    </lineage>
</organism>
<dbReference type="RefSeq" id="WP_145094635.1">
    <property type="nucleotide sequence ID" value="NZ_CP036348.1"/>
</dbReference>
<evidence type="ECO:0000313" key="2">
    <source>
        <dbReference type="Proteomes" id="UP000315082"/>
    </source>
</evidence>
<protein>
    <submittedName>
        <fullName evidence="1">MurG-like transferase</fullName>
    </submittedName>
</protein>
<sequence>MRGPTIGFYVHYHGLGHKHRTEAILQHLQIPATVVTSRIDTLDWNGPTLQQVVGIACDIDDVSPRGIPYARDVQSLHYAPLWCETITRRVAQYTAWLDAACPDVMVVDVSAEISMLTRLASIPQVVMRQHGDRNDPAHQDAYRAAHSMLAPFPKSMEDDQTPDWVRTKTIYLDGFCRQQSAPKDDRETVAGDGPAVPTIVVMFGRGGNADVHVRLAAAARRVPEYRWQVIGIAAPESTAPPDNLQYVGWVDDPMPYVTGAEIVVTAAGHNSVMELGHARQRLIAIAQQRPFDEQICKAAILDREGLAIGLSQWPDTDQWPDLLQRAERLAPRRWDAIFAGDGAAQAAAHLHRVATWSRRQRESNRRAVPCS</sequence>